<feature type="transmembrane region" description="Helical" evidence="7">
    <location>
        <begin position="28"/>
        <end position="52"/>
    </location>
</feature>
<feature type="transmembrane region" description="Helical" evidence="7">
    <location>
        <begin position="349"/>
        <end position="371"/>
    </location>
</feature>
<evidence type="ECO:0000259" key="8">
    <source>
        <dbReference type="Pfam" id="PF00535"/>
    </source>
</evidence>
<reference evidence="9" key="1">
    <citation type="submission" date="2018-05" db="EMBL/GenBank/DDBJ databases">
        <authorList>
            <person name="Lanie J.A."/>
            <person name="Ng W.-L."/>
            <person name="Kazmierczak K.M."/>
            <person name="Andrzejewski T.M."/>
            <person name="Davidsen T.M."/>
            <person name="Wayne K.J."/>
            <person name="Tettelin H."/>
            <person name="Glass J.I."/>
            <person name="Rusch D."/>
            <person name="Podicherti R."/>
            <person name="Tsui H.-C.T."/>
            <person name="Winkler M.E."/>
        </authorList>
    </citation>
    <scope>NUCLEOTIDE SEQUENCE</scope>
</reference>
<keyword evidence="7" id="KW-0812">Transmembrane</keyword>
<evidence type="ECO:0000256" key="3">
    <source>
        <dbReference type="ARBA" id="ARBA00022475"/>
    </source>
</evidence>
<dbReference type="AlphaFoldDB" id="A0A382IFR4"/>
<dbReference type="GO" id="GO:0085029">
    <property type="term" value="P:extracellular matrix assembly"/>
    <property type="evidence" value="ECO:0007669"/>
    <property type="project" value="TreeGrafter"/>
</dbReference>
<keyword evidence="3" id="KW-1003">Cell membrane</keyword>
<comment type="similarity">
    <text evidence="2">Belongs to the NodC/HAS family.</text>
</comment>
<dbReference type="Pfam" id="PF00535">
    <property type="entry name" value="Glycos_transf_2"/>
    <property type="match status" value="1"/>
</dbReference>
<keyword evidence="6 7" id="KW-0472">Membrane</keyword>
<evidence type="ECO:0000256" key="2">
    <source>
        <dbReference type="ARBA" id="ARBA00006782"/>
    </source>
</evidence>
<feature type="non-terminal residue" evidence="9">
    <location>
        <position position="418"/>
    </location>
</feature>
<feature type="transmembrane region" description="Helical" evidence="7">
    <location>
        <begin position="377"/>
        <end position="400"/>
    </location>
</feature>
<dbReference type="PANTHER" id="PTHR22913:SF12">
    <property type="entry name" value="MANNURONAN SYNTHASE"/>
    <property type="match status" value="1"/>
</dbReference>
<evidence type="ECO:0000256" key="5">
    <source>
        <dbReference type="ARBA" id="ARBA00022679"/>
    </source>
</evidence>
<dbReference type="InterPro" id="IPR029044">
    <property type="entry name" value="Nucleotide-diphossugar_trans"/>
</dbReference>
<accession>A0A382IFR4</accession>
<evidence type="ECO:0000256" key="1">
    <source>
        <dbReference type="ARBA" id="ARBA00004236"/>
    </source>
</evidence>
<dbReference type="PANTHER" id="PTHR22913">
    <property type="entry name" value="HYALURONAN SYNTHASE"/>
    <property type="match status" value="1"/>
</dbReference>
<dbReference type="CDD" id="cd06423">
    <property type="entry name" value="CESA_like"/>
    <property type="match status" value="1"/>
</dbReference>
<keyword evidence="7" id="KW-1133">Transmembrane helix</keyword>
<name>A0A382IFR4_9ZZZZ</name>
<dbReference type="Gene3D" id="3.90.550.10">
    <property type="entry name" value="Spore Coat Polysaccharide Biosynthesis Protein SpsA, Chain A"/>
    <property type="match status" value="1"/>
</dbReference>
<evidence type="ECO:0000256" key="6">
    <source>
        <dbReference type="ARBA" id="ARBA00023136"/>
    </source>
</evidence>
<dbReference type="GO" id="GO:0030213">
    <property type="term" value="P:hyaluronan biosynthetic process"/>
    <property type="evidence" value="ECO:0007669"/>
    <property type="project" value="TreeGrafter"/>
</dbReference>
<gene>
    <name evidence="9" type="ORF">METZ01_LOCUS250921</name>
</gene>
<evidence type="ECO:0000256" key="4">
    <source>
        <dbReference type="ARBA" id="ARBA00022676"/>
    </source>
</evidence>
<evidence type="ECO:0000256" key="7">
    <source>
        <dbReference type="SAM" id="Phobius"/>
    </source>
</evidence>
<keyword evidence="5" id="KW-0808">Transferase</keyword>
<comment type="subcellular location">
    <subcellularLocation>
        <location evidence="1">Cell membrane</location>
    </subcellularLocation>
</comment>
<feature type="domain" description="Glycosyltransferase 2-like" evidence="8">
    <location>
        <begin position="74"/>
        <end position="239"/>
    </location>
</feature>
<sequence>MVLLSMMVNNLVQRLSADIEKLTLGHELAILSVAIPLIFAAIIFFIVVWSYVDPYKKARKELPTQNRLNPLVTLFVAVRNDELAIVDCVESMLNQTYVNREIFVVDDASDDETSNVLKQRFGDNPEINIIYLKKNVGKKRALAKAIKVSKGEIFAFTDSDSIWKEDAIERIVAIFENEPEVGAISGHCNAKNANSNLLTRMQDTWYEKQYRLRKGFESVFRSVSCVSGPLACYRRSAIYNYIPRWTNDKFLGKEFRFATDRVMTGFVLCGSELGPKIKNEYSHSSFVKDEDYPNKDWDVVYCNSAKSWTIVPETMDKIISQKIRWNKSFIRNLFFTGKFYWKKPLPTALYYYLQIIFVFVYPLLITTLVALLLLNDYFLLLAVCFMGYAVLSAIMTSVLAPENKKVYEPITGILLYHL</sequence>
<dbReference type="SUPFAM" id="SSF53448">
    <property type="entry name" value="Nucleotide-diphospho-sugar transferases"/>
    <property type="match status" value="1"/>
</dbReference>
<proteinExistence type="inferred from homology"/>
<dbReference type="InterPro" id="IPR001173">
    <property type="entry name" value="Glyco_trans_2-like"/>
</dbReference>
<protein>
    <recommendedName>
        <fullName evidence="8">Glycosyltransferase 2-like domain-containing protein</fullName>
    </recommendedName>
</protein>
<evidence type="ECO:0000313" key="9">
    <source>
        <dbReference type="EMBL" id="SVB98067.1"/>
    </source>
</evidence>
<keyword evidence="4" id="KW-0328">Glycosyltransferase</keyword>
<dbReference type="GO" id="GO:0005886">
    <property type="term" value="C:plasma membrane"/>
    <property type="evidence" value="ECO:0007669"/>
    <property type="project" value="UniProtKB-SubCell"/>
</dbReference>
<dbReference type="EMBL" id="UINC01066908">
    <property type="protein sequence ID" value="SVB98067.1"/>
    <property type="molecule type" value="Genomic_DNA"/>
</dbReference>
<organism evidence="9">
    <name type="scientific">marine metagenome</name>
    <dbReference type="NCBI Taxonomy" id="408172"/>
    <lineage>
        <taxon>unclassified sequences</taxon>
        <taxon>metagenomes</taxon>
        <taxon>ecological metagenomes</taxon>
    </lineage>
</organism>
<dbReference type="GO" id="GO:0050501">
    <property type="term" value="F:hyaluronan synthase activity"/>
    <property type="evidence" value="ECO:0007669"/>
    <property type="project" value="TreeGrafter"/>
</dbReference>